<name>A0A6J7HJ99_9ZZZZ</name>
<accession>A0A6J7HJ99</accession>
<organism evidence="1">
    <name type="scientific">freshwater metagenome</name>
    <dbReference type="NCBI Taxonomy" id="449393"/>
    <lineage>
        <taxon>unclassified sequences</taxon>
        <taxon>metagenomes</taxon>
        <taxon>ecological metagenomes</taxon>
    </lineage>
</organism>
<dbReference type="AlphaFoldDB" id="A0A6J7HJ99"/>
<sequence length="711" mass="77009">MTVGVLETLTGQSGATCRGTEHEPAGHLVCCSPETVAGALETEHRVEDVQRDHDLAVRRVRGTDRGERRRGACLVDALVQDLTDRALLVGEHQFRVDRGVQLAVAVVDLQRREPRVHTERAGLVGNDRHDSVADLLVSQQLLHDAHERHGGGDFLLARALAERLVGVVAGLRQWLDVDAALGDESAELAATIEHVLDLGSVRTGVVVRRHVRILLELLVGDRDVLEIAERLEIVERQLLHLVRGITALEVLAQGVALDGVRQDDRRLALVRHRSRVGGVHLAVVVTAALEVPDLVVREILDELLRSWVAAEEVIADVAAVVGLVGLKVAVGRGVHEVHQCAVAVLVQQRVPLAAPDDLDDVPAGTAEERLQFLDDLAVTAHRAVETLQVAVDDEREVVEAFGRSHVCESTRFRLVHLAVAEVRPDVLIGGVLDAAVVQVVVEARLVDGVHRTEAHRHRRELPKVLHQPWVRVRRQSAALVHVARFLAEAVHALGRDAAFEERAGVDAGGGVALNEDVVAAARVILAAEEVVEADLVQRSRRRVGRDVATDADARTLCAVHHDRGVPADPGSVAAFHRLVAGEPRLVLGGNRVDVVRRCQRRERDAALTGALEQPEHQVASAVGSGPLQQAVERLDPFVGLVVVDIGQVRRDTLTDDADPAVRALLACRRCVLPFAAVHFGQRVHSSMWRTLGVAPGPVARPCDGDLHSSFS</sequence>
<protein>
    <submittedName>
        <fullName evidence="1">Unannotated protein</fullName>
    </submittedName>
</protein>
<dbReference type="EMBL" id="CAFBLX010000342">
    <property type="protein sequence ID" value="CAB4918616.1"/>
    <property type="molecule type" value="Genomic_DNA"/>
</dbReference>
<reference evidence="1" key="1">
    <citation type="submission" date="2020-05" db="EMBL/GenBank/DDBJ databases">
        <authorList>
            <person name="Chiriac C."/>
            <person name="Salcher M."/>
            <person name="Ghai R."/>
            <person name="Kavagutti S V."/>
        </authorList>
    </citation>
    <scope>NUCLEOTIDE SEQUENCE</scope>
</reference>
<evidence type="ECO:0000313" key="1">
    <source>
        <dbReference type="EMBL" id="CAB4918616.1"/>
    </source>
</evidence>
<gene>
    <name evidence="1" type="ORF">UFOPK3472_03456</name>
</gene>
<proteinExistence type="predicted"/>